<dbReference type="EMBL" id="HACA01028624">
    <property type="protein sequence ID" value="CDW45985.1"/>
    <property type="molecule type" value="Transcribed_RNA"/>
</dbReference>
<organism evidence="1">
    <name type="scientific">Lepeophtheirus salmonis</name>
    <name type="common">Salmon louse</name>
    <name type="synonym">Caligus salmonis</name>
    <dbReference type="NCBI Taxonomy" id="72036"/>
    <lineage>
        <taxon>Eukaryota</taxon>
        <taxon>Metazoa</taxon>
        <taxon>Ecdysozoa</taxon>
        <taxon>Arthropoda</taxon>
        <taxon>Crustacea</taxon>
        <taxon>Multicrustacea</taxon>
        <taxon>Hexanauplia</taxon>
        <taxon>Copepoda</taxon>
        <taxon>Siphonostomatoida</taxon>
        <taxon>Caligidae</taxon>
        <taxon>Lepeophtheirus</taxon>
    </lineage>
</organism>
<dbReference type="AlphaFoldDB" id="A0A0K2V6P0"/>
<sequence length="52" mass="5562">MTDSNPPPEPFAHISNVVLFHINTLLFNNRGIQGINILVAGIGGLSSQFATK</sequence>
<protein>
    <submittedName>
        <fullName evidence="1">Uncharacterized protein</fullName>
    </submittedName>
</protein>
<name>A0A0K2V6P0_LEPSM</name>
<reference evidence="1" key="1">
    <citation type="submission" date="2014-05" db="EMBL/GenBank/DDBJ databases">
        <authorList>
            <person name="Chronopoulou M."/>
        </authorList>
    </citation>
    <scope>NUCLEOTIDE SEQUENCE</scope>
    <source>
        <tissue evidence="1">Whole organism</tissue>
    </source>
</reference>
<evidence type="ECO:0000313" key="1">
    <source>
        <dbReference type="EMBL" id="CDW45985.1"/>
    </source>
</evidence>
<proteinExistence type="predicted"/>
<accession>A0A0K2V6P0</accession>